<feature type="transmembrane region" description="Helical" evidence="1">
    <location>
        <begin position="117"/>
        <end position="135"/>
    </location>
</feature>
<keyword evidence="1" id="KW-0472">Membrane</keyword>
<protein>
    <submittedName>
        <fullName evidence="3">Membrane protein</fullName>
    </submittedName>
</protein>
<name>A0A916RMU5_9HYPH</name>
<evidence type="ECO:0000313" key="4">
    <source>
        <dbReference type="Proteomes" id="UP000636264"/>
    </source>
</evidence>
<keyword evidence="1" id="KW-0812">Transmembrane</keyword>
<dbReference type="GO" id="GO:0016020">
    <property type="term" value="C:membrane"/>
    <property type="evidence" value="ECO:0007669"/>
    <property type="project" value="InterPro"/>
</dbReference>
<accession>A0A916RMU5</accession>
<feature type="transmembrane region" description="Helical" evidence="1">
    <location>
        <begin position="64"/>
        <end position="82"/>
    </location>
</feature>
<evidence type="ECO:0000259" key="2">
    <source>
        <dbReference type="Pfam" id="PF00892"/>
    </source>
</evidence>
<dbReference type="EMBL" id="BMIF01000003">
    <property type="protein sequence ID" value="GGA62075.1"/>
    <property type="molecule type" value="Genomic_DNA"/>
</dbReference>
<evidence type="ECO:0000313" key="3">
    <source>
        <dbReference type="EMBL" id="GGA62075.1"/>
    </source>
</evidence>
<keyword evidence="4" id="KW-1185">Reference proteome</keyword>
<sequence>MVRATLVGLSTFAMWAPLALLTAFSGDVPPFLLSAIAFAIGTAVGILAQVVFPSFRQRAHVPPAAWLVGIAGLFGYHFLYFTALKNAPAVEANLISYLWPLLIVLGSALMPGERLGWHHILGAIAGLAGTVLIVAKGGSLSFEGQHSVGYLAAAGAAIFWSSYSLLSRRFGAVPTSTVTWFCGATAVLSALCHVLLEPTIWPANSAEWIAVILMGLFPLGAAFFTWDYGVKHGNIQLIGSASYVIPMFSTLLLIIAGRAELSAQLLLACLLITGGATLAAKNMILRSRKPAVETVLD</sequence>
<dbReference type="InterPro" id="IPR000620">
    <property type="entry name" value="EamA_dom"/>
</dbReference>
<gene>
    <name evidence="3" type="ORF">GCM10011385_14790</name>
</gene>
<proteinExistence type="predicted"/>
<feature type="transmembrane region" description="Helical" evidence="1">
    <location>
        <begin position="31"/>
        <end position="52"/>
    </location>
</feature>
<organism evidence="3 4">
    <name type="scientific">Nitratireductor aestuarii</name>
    <dbReference type="NCBI Taxonomy" id="1735103"/>
    <lineage>
        <taxon>Bacteria</taxon>
        <taxon>Pseudomonadati</taxon>
        <taxon>Pseudomonadota</taxon>
        <taxon>Alphaproteobacteria</taxon>
        <taxon>Hyphomicrobiales</taxon>
        <taxon>Phyllobacteriaceae</taxon>
        <taxon>Nitratireductor</taxon>
    </lineage>
</organism>
<dbReference type="RefSeq" id="WP_188720317.1">
    <property type="nucleotide sequence ID" value="NZ_BMIF01000003.1"/>
</dbReference>
<feature type="transmembrane region" description="Helical" evidence="1">
    <location>
        <begin position="261"/>
        <end position="280"/>
    </location>
</feature>
<feature type="transmembrane region" description="Helical" evidence="1">
    <location>
        <begin position="235"/>
        <end position="255"/>
    </location>
</feature>
<dbReference type="Gene3D" id="1.10.3730.20">
    <property type="match status" value="1"/>
</dbReference>
<feature type="transmembrane region" description="Helical" evidence="1">
    <location>
        <begin position="94"/>
        <end position="110"/>
    </location>
</feature>
<comment type="caution">
    <text evidence="3">The sequence shown here is derived from an EMBL/GenBank/DDBJ whole genome shotgun (WGS) entry which is preliminary data.</text>
</comment>
<dbReference type="Proteomes" id="UP000636264">
    <property type="component" value="Unassembled WGS sequence"/>
</dbReference>
<evidence type="ECO:0000256" key="1">
    <source>
        <dbReference type="SAM" id="Phobius"/>
    </source>
</evidence>
<feature type="domain" description="EamA" evidence="2">
    <location>
        <begin position="149"/>
        <end position="278"/>
    </location>
</feature>
<feature type="domain" description="EamA" evidence="2">
    <location>
        <begin position="9"/>
        <end position="134"/>
    </location>
</feature>
<dbReference type="Pfam" id="PF00892">
    <property type="entry name" value="EamA"/>
    <property type="match status" value="2"/>
</dbReference>
<feature type="transmembrane region" description="Helical" evidence="1">
    <location>
        <begin position="147"/>
        <end position="166"/>
    </location>
</feature>
<dbReference type="PANTHER" id="PTHR22911:SF76">
    <property type="entry name" value="EAMA DOMAIN-CONTAINING PROTEIN"/>
    <property type="match status" value="1"/>
</dbReference>
<reference evidence="3" key="2">
    <citation type="submission" date="2020-09" db="EMBL/GenBank/DDBJ databases">
        <authorList>
            <person name="Sun Q."/>
            <person name="Zhou Y."/>
        </authorList>
    </citation>
    <scope>NUCLEOTIDE SEQUENCE</scope>
    <source>
        <strain evidence="3">CGMCC 1.15320</strain>
    </source>
</reference>
<keyword evidence="1" id="KW-1133">Transmembrane helix</keyword>
<feature type="transmembrane region" description="Helical" evidence="1">
    <location>
        <begin position="178"/>
        <end position="196"/>
    </location>
</feature>
<dbReference type="InterPro" id="IPR037185">
    <property type="entry name" value="EmrE-like"/>
</dbReference>
<dbReference type="PANTHER" id="PTHR22911">
    <property type="entry name" value="ACYL-MALONYL CONDENSING ENZYME-RELATED"/>
    <property type="match status" value="1"/>
</dbReference>
<dbReference type="SUPFAM" id="SSF103481">
    <property type="entry name" value="Multidrug resistance efflux transporter EmrE"/>
    <property type="match status" value="2"/>
</dbReference>
<dbReference type="AlphaFoldDB" id="A0A916RMU5"/>
<feature type="transmembrane region" description="Helical" evidence="1">
    <location>
        <begin position="208"/>
        <end position="228"/>
    </location>
</feature>
<reference evidence="3" key="1">
    <citation type="journal article" date="2014" name="Int. J. Syst. Evol. Microbiol.">
        <title>Complete genome sequence of Corynebacterium casei LMG S-19264T (=DSM 44701T), isolated from a smear-ripened cheese.</title>
        <authorList>
            <consortium name="US DOE Joint Genome Institute (JGI-PGF)"/>
            <person name="Walter F."/>
            <person name="Albersmeier A."/>
            <person name="Kalinowski J."/>
            <person name="Ruckert C."/>
        </authorList>
    </citation>
    <scope>NUCLEOTIDE SEQUENCE</scope>
    <source>
        <strain evidence="3">CGMCC 1.15320</strain>
    </source>
</reference>